<dbReference type="RefSeq" id="WP_343984859.1">
    <property type="nucleotide sequence ID" value="NZ_BAAAJG010000025.1"/>
</dbReference>
<sequence length="244" mass="27365">MSREFELRKEVALDASPEQVWEAIATGPGLTSWFMTHEVEPGVDGVVRLRVGDYVQESRISAWEPPNRLEVVGGTADEPYAFEYLVEARDGGSAVVRFAQSGFLGDNWEAEYEGMNVGWGHYFHTLDQYLRYFFGRPVTFVLADGPQESAPAEAWQRLLDALGLGHRPVVGEQVRLTGPERLDGVVDYVLDSFLGVRTADGLYRFHGRAMLGMPVAVGHHVFLPDVDGEKENERWRTWMEGAFA</sequence>
<evidence type="ECO:0000256" key="1">
    <source>
        <dbReference type="ARBA" id="ARBA00006817"/>
    </source>
</evidence>
<organism evidence="3 4">
    <name type="scientific">Pseudonocardia aurantiaca</name>
    <dbReference type="NCBI Taxonomy" id="75290"/>
    <lineage>
        <taxon>Bacteria</taxon>
        <taxon>Bacillati</taxon>
        <taxon>Actinomycetota</taxon>
        <taxon>Actinomycetes</taxon>
        <taxon>Pseudonocardiales</taxon>
        <taxon>Pseudonocardiaceae</taxon>
        <taxon>Pseudonocardia</taxon>
    </lineage>
</organism>
<comment type="similarity">
    <text evidence="1">Belongs to the AHA1 family.</text>
</comment>
<dbReference type="Gene3D" id="3.30.530.20">
    <property type="match status" value="1"/>
</dbReference>
<dbReference type="Pfam" id="PF08327">
    <property type="entry name" value="AHSA1"/>
    <property type="match status" value="1"/>
</dbReference>
<dbReference type="InterPro" id="IPR023393">
    <property type="entry name" value="START-like_dom_sf"/>
</dbReference>
<dbReference type="Proteomes" id="UP001597145">
    <property type="component" value="Unassembled WGS sequence"/>
</dbReference>
<dbReference type="CDD" id="cd07814">
    <property type="entry name" value="SRPBCC_CalC_Aha1-like"/>
    <property type="match status" value="1"/>
</dbReference>
<feature type="domain" description="Activator of Hsp90 ATPase homologue 1/2-like C-terminal" evidence="2">
    <location>
        <begin position="14"/>
        <end position="130"/>
    </location>
</feature>
<evidence type="ECO:0000313" key="3">
    <source>
        <dbReference type="EMBL" id="MFD1528911.1"/>
    </source>
</evidence>
<reference evidence="4" key="1">
    <citation type="journal article" date="2019" name="Int. J. Syst. Evol. Microbiol.">
        <title>The Global Catalogue of Microorganisms (GCM) 10K type strain sequencing project: providing services to taxonomists for standard genome sequencing and annotation.</title>
        <authorList>
            <consortium name="The Broad Institute Genomics Platform"/>
            <consortium name="The Broad Institute Genome Sequencing Center for Infectious Disease"/>
            <person name="Wu L."/>
            <person name="Ma J."/>
        </authorList>
    </citation>
    <scope>NUCLEOTIDE SEQUENCE [LARGE SCALE GENOMIC DNA]</scope>
    <source>
        <strain evidence="4">JCM 12165</strain>
    </source>
</reference>
<dbReference type="InterPro" id="IPR013538">
    <property type="entry name" value="ASHA1/2-like_C"/>
</dbReference>
<proteinExistence type="inferred from homology"/>
<comment type="caution">
    <text evidence="3">The sequence shown here is derived from an EMBL/GenBank/DDBJ whole genome shotgun (WGS) entry which is preliminary data.</text>
</comment>
<keyword evidence="4" id="KW-1185">Reference proteome</keyword>
<evidence type="ECO:0000313" key="4">
    <source>
        <dbReference type="Proteomes" id="UP001597145"/>
    </source>
</evidence>
<protein>
    <submittedName>
        <fullName evidence="3">SRPBCC domain-containing protein</fullName>
    </submittedName>
</protein>
<dbReference type="EMBL" id="JBHUCP010000003">
    <property type="protein sequence ID" value="MFD1528911.1"/>
    <property type="molecule type" value="Genomic_DNA"/>
</dbReference>
<evidence type="ECO:0000259" key="2">
    <source>
        <dbReference type="Pfam" id="PF08327"/>
    </source>
</evidence>
<name>A0ABW4FGN8_9PSEU</name>
<accession>A0ABW4FGN8</accession>
<dbReference type="SUPFAM" id="SSF55961">
    <property type="entry name" value="Bet v1-like"/>
    <property type="match status" value="1"/>
</dbReference>
<gene>
    <name evidence="3" type="ORF">ACFSCY_05615</name>
</gene>